<reference evidence="2" key="4">
    <citation type="submission" date="2019-03" db="UniProtKB">
        <authorList>
            <consortium name="EnsemblPlants"/>
        </authorList>
    </citation>
    <scope>IDENTIFICATION</scope>
</reference>
<feature type="region of interest" description="Disordered" evidence="1">
    <location>
        <begin position="1"/>
        <end position="45"/>
    </location>
</feature>
<feature type="compositionally biased region" description="Polar residues" evidence="1">
    <location>
        <begin position="7"/>
        <end position="19"/>
    </location>
</feature>
<dbReference type="AlphaFoldDB" id="A0A452XPC3"/>
<protein>
    <submittedName>
        <fullName evidence="2">Uncharacterized protein</fullName>
    </submittedName>
</protein>
<keyword evidence="3" id="KW-1185">Reference proteome</keyword>
<dbReference type="Gramene" id="AET1Gv20091300.17">
    <property type="protein sequence ID" value="AET1Gv20091300.17"/>
    <property type="gene ID" value="AET1Gv20091300"/>
</dbReference>
<reference evidence="2" key="5">
    <citation type="journal article" date="2021" name="G3 (Bethesda)">
        <title>Aegilops tauschii genome assembly Aet v5.0 features greater sequence contiguity and improved annotation.</title>
        <authorList>
            <person name="Wang L."/>
            <person name="Zhu T."/>
            <person name="Rodriguez J.C."/>
            <person name="Deal K.R."/>
            <person name="Dubcovsky J."/>
            <person name="McGuire P.E."/>
            <person name="Lux T."/>
            <person name="Spannagl M."/>
            <person name="Mayer K.F.X."/>
            <person name="Baldrich P."/>
            <person name="Meyers B.C."/>
            <person name="Huo N."/>
            <person name="Gu Y.Q."/>
            <person name="Zhou H."/>
            <person name="Devos K.M."/>
            <person name="Bennetzen J.L."/>
            <person name="Unver T."/>
            <person name="Budak H."/>
            <person name="Gulick P.J."/>
            <person name="Galiba G."/>
            <person name="Kalapos B."/>
            <person name="Nelson D.R."/>
            <person name="Li P."/>
            <person name="You F.M."/>
            <person name="Luo M.C."/>
            <person name="Dvorak J."/>
        </authorList>
    </citation>
    <scope>NUCLEOTIDE SEQUENCE [LARGE SCALE GENOMIC DNA]</scope>
    <source>
        <strain evidence="2">cv. AL8/78</strain>
    </source>
</reference>
<name>A0A452XPC3_AEGTS</name>
<accession>A0A452XPC3</accession>
<organism evidence="2 3">
    <name type="scientific">Aegilops tauschii subsp. strangulata</name>
    <name type="common">Goatgrass</name>
    <dbReference type="NCBI Taxonomy" id="200361"/>
    <lineage>
        <taxon>Eukaryota</taxon>
        <taxon>Viridiplantae</taxon>
        <taxon>Streptophyta</taxon>
        <taxon>Embryophyta</taxon>
        <taxon>Tracheophyta</taxon>
        <taxon>Spermatophyta</taxon>
        <taxon>Magnoliopsida</taxon>
        <taxon>Liliopsida</taxon>
        <taxon>Poales</taxon>
        <taxon>Poaceae</taxon>
        <taxon>BOP clade</taxon>
        <taxon>Pooideae</taxon>
        <taxon>Triticodae</taxon>
        <taxon>Triticeae</taxon>
        <taxon>Triticinae</taxon>
        <taxon>Aegilops</taxon>
    </lineage>
</organism>
<dbReference type="Proteomes" id="UP000015105">
    <property type="component" value="Chromosome 1D"/>
</dbReference>
<proteinExistence type="predicted"/>
<evidence type="ECO:0000313" key="2">
    <source>
        <dbReference type="EnsemblPlants" id="AET1Gv20091300.17"/>
    </source>
</evidence>
<dbReference type="EnsemblPlants" id="AET1Gv20091300.17">
    <property type="protein sequence ID" value="AET1Gv20091300.17"/>
    <property type="gene ID" value="AET1Gv20091300"/>
</dbReference>
<reference evidence="2" key="3">
    <citation type="journal article" date="2017" name="Nature">
        <title>Genome sequence of the progenitor of the wheat D genome Aegilops tauschii.</title>
        <authorList>
            <person name="Luo M.C."/>
            <person name="Gu Y.Q."/>
            <person name="Puiu D."/>
            <person name="Wang H."/>
            <person name="Twardziok S.O."/>
            <person name="Deal K.R."/>
            <person name="Huo N."/>
            <person name="Zhu T."/>
            <person name="Wang L."/>
            <person name="Wang Y."/>
            <person name="McGuire P.E."/>
            <person name="Liu S."/>
            <person name="Long H."/>
            <person name="Ramasamy R.K."/>
            <person name="Rodriguez J.C."/>
            <person name="Van S.L."/>
            <person name="Yuan L."/>
            <person name="Wang Z."/>
            <person name="Xia Z."/>
            <person name="Xiao L."/>
            <person name="Anderson O.D."/>
            <person name="Ouyang S."/>
            <person name="Liang Y."/>
            <person name="Zimin A.V."/>
            <person name="Pertea G."/>
            <person name="Qi P."/>
            <person name="Bennetzen J.L."/>
            <person name="Dai X."/>
            <person name="Dawson M.W."/>
            <person name="Muller H.G."/>
            <person name="Kugler K."/>
            <person name="Rivarola-Duarte L."/>
            <person name="Spannagl M."/>
            <person name="Mayer K.F.X."/>
            <person name="Lu F.H."/>
            <person name="Bevan M.W."/>
            <person name="Leroy P."/>
            <person name="Li P."/>
            <person name="You F.M."/>
            <person name="Sun Q."/>
            <person name="Liu Z."/>
            <person name="Lyons E."/>
            <person name="Wicker T."/>
            <person name="Salzberg S.L."/>
            <person name="Devos K.M."/>
            <person name="Dvorak J."/>
        </authorList>
    </citation>
    <scope>NUCLEOTIDE SEQUENCE [LARGE SCALE GENOMIC DNA]</scope>
    <source>
        <strain evidence="2">cv. AL8/78</strain>
    </source>
</reference>
<evidence type="ECO:0000256" key="1">
    <source>
        <dbReference type="SAM" id="MobiDB-lite"/>
    </source>
</evidence>
<reference evidence="3" key="2">
    <citation type="journal article" date="2017" name="Nat. Plants">
        <title>The Aegilops tauschii genome reveals multiple impacts of transposons.</title>
        <authorList>
            <person name="Zhao G."/>
            <person name="Zou C."/>
            <person name="Li K."/>
            <person name="Wang K."/>
            <person name="Li T."/>
            <person name="Gao L."/>
            <person name="Zhang X."/>
            <person name="Wang H."/>
            <person name="Yang Z."/>
            <person name="Liu X."/>
            <person name="Jiang W."/>
            <person name="Mao L."/>
            <person name="Kong X."/>
            <person name="Jiao Y."/>
            <person name="Jia J."/>
        </authorList>
    </citation>
    <scope>NUCLEOTIDE SEQUENCE [LARGE SCALE GENOMIC DNA]</scope>
    <source>
        <strain evidence="3">cv. AL8/78</strain>
    </source>
</reference>
<reference evidence="3" key="1">
    <citation type="journal article" date="2014" name="Science">
        <title>Ancient hybridizations among the ancestral genomes of bread wheat.</title>
        <authorList>
            <consortium name="International Wheat Genome Sequencing Consortium,"/>
            <person name="Marcussen T."/>
            <person name="Sandve S.R."/>
            <person name="Heier L."/>
            <person name="Spannagl M."/>
            <person name="Pfeifer M."/>
            <person name="Jakobsen K.S."/>
            <person name="Wulff B.B."/>
            <person name="Steuernagel B."/>
            <person name="Mayer K.F."/>
            <person name="Olsen O.A."/>
        </authorList>
    </citation>
    <scope>NUCLEOTIDE SEQUENCE [LARGE SCALE GENOMIC DNA]</scope>
    <source>
        <strain evidence="3">cv. AL8/78</strain>
    </source>
</reference>
<evidence type="ECO:0000313" key="3">
    <source>
        <dbReference type="Proteomes" id="UP000015105"/>
    </source>
</evidence>
<sequence length="160" mass="17047">DVVPSNGFVTPSTKSSTVIPTATRRPRAPPATGRQPTQAQPPRGANVDIACHGLLHTALLFSSHGRTPARSPSTSVAATPAADLGPATVRASLSSSPMERWWLPLHPFLRIDCYTSLFFSRQCFSSHAHVLFAEMPSYMVTLLMDQIGGSAASLKQPPIG</sequence>